<evidence type="ECO:0000313" key="3">
    <source>
        <dbReference type="Proteomes" id="UP001156694"/>
    </source>
</evidence>
<dbReference type="Pfam" id="PF25109">
    <property type="entry name" value="HAD_PNKP"/>
    <property type="match status" value="1"/>
</dbReference>
<gene>
    <name evidence="2" type="ORF">GCM10007939_15390</name>
</gene>
<dbReference type="InterPro" id="IPR023214">
    <property type="entry name" value="HAD_sf"/>
</dbReference>
<dbReference type="Gene3D" id="3.40.50.1000">
    <property type="entry name" value="HAD superfamily/HAD-like"/>
    <property type="match status" value="1"/>
</dbReference>
<dbReference type="EMBL" id="BSNN01000004">
    <property type="protein sequence ID" value="GLQ35256.1"/>
    <property type="molecule type" value="Genomic_DNA"/>
</dbReference>
<feature type="domain" description="Polynucleotide kinase PNKP phosphatase" evidence="1">
    <location>
        <begin position="2"/>
        <end position="146"/>
    </location>
</feature>
<reference evidence="3" key="1">
    <citation type="journal article" date="2019" name="Int. J. Syst. Evol. Microbiol.">
        <title>The Global Catalogue of Microorganisms (GCM) 10K type strain sequencing project: providing services to taxonomists for standard genome sequencing and annotation.</title>
        <authorList>
            <consortium name="The Broad Institute Genomics Platform"/>
            <consortium name="The Broad Institute Genome Sequencing Center for Infectious Disease"/>
            <person name="Wu L."/>
            <person name="Ma J."/>
        </authorList>
    </citation>
    <scope>NUCLEOTIDE SEQUENCE [LARGE SCALE GENOMIC DNA]</scope>
    <source>
        <strain evidence="3">NBRC 110140</strain>
    </source>
</reference>
<dbReference type="RefSeq" id="WP_284377475.1">
    <property type="nucleotide sequence ID" value="NZ_BSNN01000004.1"/>
</dbReference>
<evidence type="ECO:0000259" key="1">
    <source>
        <dbReference type="Pfam" id="PF25109"/>
    </source>
</evidence>
<organism evidence="2 3">
    <name type="scientific">Amylibacter marinus</name>
    <dbReference type="NCBI Taxonomy" id="1475483"/>
    <lineage>
        <taxon>Bacteria</taxon>
        <taxon>Pseudomonadati</taxon>
        <taxon>Pseudomonadota</taxon>
        <taxon>Alphaproteobacteria</taxon>
        <taxon>Rhodobacterales</taxon>
        <taxon>Paracoccaceae</taxon>
        <taxon>Amylibacter</taxon>
    </lineage>
</organism>
<dbReference type="SUPFAM" id="SSF56784">
    <property type="entry name" value="HAD-like"/>
    <property type="match status" value="1"/>
</dbReference>
<proteinExistence type="predicted"/>
<dbReference type="Proteomes" id="UP001156694">
    <property type="component" value="Unassembled WGS sequence"/>
</dbReference>
<dbReference type="InterPro" id="IPR036412">
    <property type="entry name" value="HAD-like_sf"/>
</dbReference>
<sequence>MKTVLFDIDGTLADIEHRRHFVEGDRQNWFRFFEAMGDDVVNKPIVDLYQLLWVHPDYECIILSGRPDRYRQMTEQWFAWNEIEFDRLLMRADKDQRRDDLVKLDFLNLLRKEGKEILFVVDDRQQVVDMWRANGITCLQCDYGDF</sequence>
<accession>A0ABQ5VVK3</accession>
<evidence type="ECO:0000313" key="2">
    <source>
        <dbReference type="EMBL" id="GLQ35256.1"/>
    </source>
</evidence>
<dbReference type="InterPro" id="IPR056782">
    <property type="entry name" value="HAD_PNKP"/>
</dbReference>
<keyword evidence="3" id="KW-1185">Reference proteome</keyword>
<protein>
    <recommendedName>
        <fullName evidence="1">Polynucleotide kinase PNKP phosphatase domain-containing protein</fullName>
    </recommendedName>
</protein>
<name>A0ABQ5VVK3_9RHOB</name>
<comment type="caution">
    <text evidence="2">The sequence shown here is derived from an EMBL/GenBank/DDBJ whole genome shotgun (WGS) entry which is preliminary data.</text>
</comment>